<reference evidence="2 3" key="1">
    <citation type="journal article" date="2018" name="PLoS Genet.">
        <title>Population sequencing reveals clonal diversity and ancestral inbreeding in the grapevine cultivar Chardonnay.</title>
        <authorList>
            <person name="Roach M.J."/>
            <person name="Johnson D.L."/>
            <person name="Bohlmann J."/>
            <person name="van Vuuren H.J."/>
            <person name="Jones S.J."/>
            <person name="Pretorius I.S."/>
            <person name="Schmidt S.A."/>
            <person name="Borneman A.R."/>
        </authorList>
    </citation>
    <scope>NUCLEOTIDE SEQUENCE [LARGE SCALE GENOMIC DNA]</scope>
    <source>
        <strain evidence="3">cv. Chardonnay</strain>
        <tissue evidence="2">Leaf</tissue>
    </source>
</reference>
<dbReference type="AlphaFoldDB" id="A0A438H4X6"/>
<organism evidence="2 3">
    <name type="scientific">Vitis vinifera</name>
    <name type="common">Grape</name>
    <dbReference type="NCBI Taxonomy" id="29760"/>
    <lineage>
        <taxon>Eukaryota</taxon>
        <taxon>Viridiplantae</taxon>
        <taxon>Streptophyta</taxon>
        <taxon>Embryophyta</taxon>
        <taxon>Tracheophyta</taxon>
        <taxon>Spermatophyta</taxon>
        <taxon>Magnoliopsida</taxon>
        <taxon>eudicotyledons</taxon>
        <taxon>Gunneridae</taxon>
        <taxon>Pentapetalae</taxon>
        <taxon>rosids</taxon>
        <taxon>Vitales</taxon>
        <taxon>Vitaceae</taxon>
        <taxon>Viteae</taxon>
        <taxon>Vitis</taxon>
    </lineage>
</organism>
<dbReference type="Proteomes" id="UP000288805">
    <property type="component" value="Unassembled WGS sequence"/>
</dbReference>
<evidence type="ECO:0000256" key="1">
    <source>
        <dbReference type="SAM" id="MobiDB-lite"/>
    </source>
</evidence>
<dbReference type="EMBL" id="QGNW01000282">
    <property type="protein sequence ID" value="RVW79331.1"/>
    <property type="molecule type" value="Genomic_DNA"/>
</dbReference>
<feature type="region of interest" description="Disordered" evidence="1">
    <location>
        <begin position="65"/>
        <end position="90"/>
    </location>
</feature>
<name>A0A438H4X6_VITVI</name>
<feature type="compositionally biased region" description="Low complexity" evidence="1">
    <location>
        <begin position="67"/>
        <end position="81"/>
    </location>
</feature>
<protein>
    <submittedName>
        <fullName evidence="2">Uncharacterized protein</fullName>
    </submittedName>
</protein>
<evidence type="ECO:0000313" key="3">
    <source>
        <dbReference type="Proteomes" id="UP000288805"/>
    </source>
</evidence>
<accession>A0A438H4X6</accession>
<comment type="caution">
    <text evidence="2">The sequence shown here is derived from an EMBL/GenBank/DDBJ whole genome shotgun (WGS) entry which is preliminary data.</text>
</comment>
<gene>
    <name evidence="2" type="ORF">CK203_040860</name>
</gene>
<evidence type="ECO:0000313" key="2">
    <source>
        <dbReference type="EMBL" id="RVW79331.1"/>
    </source>
</evidence>
<proteinExistence type="predicted"/>
<sequence length="227" mass="25408">MPMAFSSNPLSLSVPDAAFETWLRDTGYLEVVDRRTSDLHRLSSGGDSSSTTASIPSNSFFLSQSCPTSEPYSPSSLSTPSPSSPPMTSPAHPLLDPRFRGFLRLLFLSVVVVPGSPKGPRERQALCSELRDSVHYLLRLFIENLGKRKEMVGLNLVFIVVLVFKEREVEKNEVSDAHCSSWVDFKFGTLDLLRFCSDKWRVDRYPVVRQALIHTVQCAHSNFKANN</sequence>